<keyword evidence="7" id="KW-0862">Zinc</keyword>
<sequence>MKETNSKNSEAADICITDQPDNERREIAELFPNMDLTEVFAEYGHLSSEAIIGLILEKRHQIPLKGRNCHRLMLKACSFFVGLSVWWPRWLGGRVVRKLLSSFGARVTGIPIDSLLEQPETESGDHPRRQSVKECMECSVCWETTTVDELCFCDGTTMTATSSSSAKLSTETHAFCRLCLERHARAAVEEMPLAKGGLGLRCMAADCNNPITLQELQAFVPSSTVKKLEERCAELSVVQANLKFMERCRSCNCAVELGASPDVLKVFSCPDCRLKFCRLCDEPWQDEHKGVSCEQFAKKQNRERLLEKRLSEAVVHCCAKCKMSFVKHDGCNKVTCPCGATHCYICRQNNITYAHFCACLQEKAPKHPFKCAKCGKSCLLWQNSVTVEKQQMDNIRKEMVEEEKREKAKQKRPTTGNTPNANKKKLADEKKKAVHRWLKNRNA</sequence>
<dbReference type="SUPFAM" id="SSF57850">
    <property type="entry name" value="RING/U-box"/>
    <property type="match status" value="2"/>
</dbReference>
<accession>A0ABD2KE76</accession>
<dbReference type="AlphaFoldDB" id="A0ABD2KE76"/>
<reference evidence="10 11" key="1">
    <citation type="submission" date="2024-10" db="EMBL/GenBank/DDBJ databases">
        <authorList>
            <person name="Kim D."/>
        </authorList>
    </citation>
    <scope>NUCLEOTIDE SEQUENCE [LARGE SCALE GENOMIC DNA]</scope>
    <source>
        <strain evidence="10">Taebaek</strain>
    </source>
</reference>
<dbReference type="InterPro" id="IPR044066">
    <property type="entry name" value="TRIAD_supradom"/>
</dbReference>
<proteinExistence type="predicted"/>
<comment type="pathway">
    <text evidence="1">Protein modification; protein ubiquitination.</text>
</comment>
<feature type="region of interest" description="Disordered" evidence="8">
    <location>
        <begin position="399"/>
        <end position="443"/>
    </location>
</feature>
<evidence type="ECO:0000256" key="4">
    <source>
        <dbReference type="ARBA" id="ARBA00022737"/>
    </source>
</evidence>
<dbReference type="PANTHER" id="PTHR22770">
    <property type="entry name" value="UBIQUITIN CONJUGATING ENZYME 7 INTERACTING PROTEIN-RELATED"/>
    <property type="match status" value="1"/>
</dbReference>
<keyword evidence="11" id="KW-1185">Reference proteome</keyword>
<comment type="caution">
    <text evidence="10">The sequence shown here is derived from an EMBL/GenBank/DDBJ whole genome shotgun (WGS) entry which is preliminary data.</text>
</comment>
<evidence type="ECO:0000256" key="8">
    <source>
        <dbReference type="SAM" id="MobiDB-lite"/>
    </source>
</evidence>
<name>A0ABD2KE76_HETSC</name>
<feature type="domain" description="RING-type" evidence="9">
    <location>
        <begin position="134"/>
        <end position="370"/>
    </location>
</feature>
<dbReference type="PROSITE" id="PS51873">
    <property type="entry name" value="TRIAD"/>
    <property type="match status" value="1"/>
</dbReference>
<evidence type="ECO:0000256" key="3">
    <source>
        <dbReference type="ARBA" id="ARBA00022723"/>
    </source>
</evidence>
<keyword evidence="5" id="KW-0863">Zinc-finger</keyword>
<evidence type="ECO:0000259" key="9">
    <source>
        <dbReference type="PROSITE" id="PS51873"/>
    </source>
</evidence>
<dbReference type="Gene3D" id="1.20.120.1750">
    <property type="match status" value="1"/>
</dbReference>
<organism evidence="10 11">
    <name type="scientific">Heterodera schachtii</name>
    <name type="common">Sugarbeet cyst nematode worm</name>
    <name type="synonym">Tylenchus schachtii</name>
    <dbReference type="NCBI Taxonomy" id="97005"/>
    <lineage>
        <taxon>Eukaryota</taxon>
        <taxon>Metazoa</taxon>
        <taxon>Ecdysozoa</taxon>
        <taxon>Nematoda</taxon>
        <taxon>Chromadorea</taxon>
        <taxon>Rhabditida</taxon>
        <taxon>Tylenchina</taxon>
        <taxon>Tylenchomorpha</taxon>
        <taxon>Tylenchoidea</taxon>
        <taxon>Heteroderidae</taxon>
        <taxon>Heteroderinae</taxon>
        <taxon>Heterodera</taxon>
    </lineage>
</organism>
<dbReference type="InterPro" id="IPR047546">
    <property type="entry name" value="Rcat_RBR_RNF216"/>
</dbReference>
<feature type="compositionally biased region" description="Basic residues" evidence="8">
    <location>
        <begin position="432"/>
        <end position="443"/>
    </location>
</feature>
<keyword evidence="6" id="KW-0833">Ubl conjugation pathway</keyword>
<evidence type="ECO:0000256" key="1">
    <source>
        <dbReference type="ARBA" id="ARBA00004906"/>
    </source>
</evidence>
<dbReference type="Pfam" id="PF26200">
    <property type="entry name" value="Rcat_RNF216"/>
    <property type="match status" value="1"/>
</dbReference>
<dbReference type="CDD" id="cd20353">
    <property type="entry name" value="Rcat_RBR_RNF216"/>
    <property type="match status" value="1"/>
</dbReference>
<evidence type="ECO:0000256" key="2">
    <source>
        <dbReference type="ARBA" id="ARBA00022679"/>
    </source>
</evidence>
<evidence type="ECO:0000313" key="11">
    <source>
        <dbReference type="Proteomes" id="UP001620645"/>
    </source>
</evidence>
<dbReference type="GO" id="GO:0008270">
    <property type="term" value="F:zinc ion binding"/>
    <property type="evidence" value="ECO:0007669"/>
    <property type="project" value="UniProtKB-KW"/>
</dbReference>
<evidence type="ECO:0000256" key="7">
    <source>
        <dbReference type="ARBA" id="ARBA00022833"/>
    </source>
</evidence>
<evidence type="ECO:0000313" key="10">
    <source>
        <dbReference type="EMBL" id="KAL3101181.1"/>
    </source>
</evidence>
<keyword evidence="4" id="KW-0677">Repeat</keyword>
<dbReference type="GO" id="GO:0016740">
    <property type="term" value="F:transferase activity"/>
    <property type="evidence" value="ECO:0007669"/>
    <property type="project" value="UniProtKB-KW"/>
</dbReference>
<dbReference type="PANTHER" id="PTHR22770:SF47">
    <property type="entry name" value="E3 UBIQUITIN-PROTEIN LIGASE RNF216"/>
    <property type="match status" value="1"/>
</dbReference>
<evidence type="ECO:0000256" key="6">
    <source>
        <dbReference type="ARBA" id="ARBA00022786"/>
    </source>
</evidence>
<dbReference type="EMBL" id="JBICCN010000027">
    <property type="protein sequence ID" value="KAL3101181.1"/>
    <property type="molecule type" value="Genomic_DNA"/>
</dbReference>
<dbReference type="InterPro" id="IPR051628">
    <property type="entry name" value="LUBAC_E3_Ligases"/>
</dbReference>
<evidence type="ECO:0000256" key="5">
    <source>
        <dbReference type="ARBA" id="ARBA00022771"/>
    </source>
</evidence>
<keyword evidence="3" id="KW-0479">Metal-binding</keyword>
<keyword evidence="2" id="KW-0808">Transferase</keyword>
<protein>
    <recommendedName>
        <fullName evidence="9">RING-type domain-containing protein</fullName>
    </recommendedName>
</protein>
<gene>
    <name evidence="10" type="ORF">niasHS_001641</name>
</gene>
<dbReference type="Proteomes" id="UP001620645">
    <property type="component" value="Unassembled WGS sequence"/>
</dbReference>